<name>A0A8I1A5G0_THEIN</name>
<comment type="caution">
    <text evidence="5">The sequence shown here is derived from an EMBL/GenBank/DDBJ whole genome shotgun (WGS) entry which is preliminary data.</text>
</comment>
<dbReference type="Gene3D" id="6.10.250.3150">
    <property type="match status" value="1"/>
</dbReference>
<feature type="chain" id="PRO_5039285461" evidence="3">
    <location>
        <begin position="24"/>
        <end position="340"/>
    </location>
</feature>
<feature type="coiled-coil region" evidence="1">
    <location>
        <begin position="28"/>
        <end position="83"/>
    </location>
</feature>
<dbReference type="CDD" id="cd12797">
    <property type="entry name" value="M23_peptidase"/>
    <property type="match status" value="1"/>
</dbReference>
<feature type="coiled-coil region" evidence="1">
    <location>
        <begin position="144"/>
        <end position="206"/>
    </location>
</feature>
<dbReference type="EMBL" id="JAECVW010000009">
    <property type="protein sequence ID" value="MBH8596042.1"/>
    <property type="molecule type" value="Genomic_DNA"/>
</dbReference>
<evidence type="ECO:0000256" key="1">
    <source>
        <dbReference type="SAM" id="Coils"/>
    </source>
</evidence>
<organism evidence="5 6">
    <name type="scientific">Thermoactinomyces intermedius</name>
    <dbReference type="NCBI Taxonomy" id="2024"/>
    <lineage>
        <taxon>Bacteria</taxon>
        <taxon>Bacillati</taxon>
        <taxon>Bacillota</taxon>
        <taxon>Bacilli</taxon>
        <taxon>Bacillales</taxon>
        <taxon>Thermoactinomycetaceae</taxon>
        <taxon>Thermoactinomyces</taxon>
    </lineage>
</organism>
<dbReference type="RefSeq" id="WP_181732728.1">
    <property type="nucleotide sequence ID" value="NZ_JACEIR010000011.1"/>
</dbReference>
<dbReference type="GO" id="GO:0004222">
    <property type="term" value="F:metalloendopeptidase activity"/>
    <property type="evidence" value="ECO:0007669"/>
    <property type="project" value="TreeGrafter"/>
</dbReference>
<dbReference type="InterPro" id="IPR016047">
    <property type="entry name" value="M23ase_b-sheet_dom"/>
</dbReference>
<dbReference type="InterPro" id="IPR011055">
    <property type="entry name" value="Dup_hybrid_motif"/>
</dbReference>
<keyword evidence="1" id="KW-0175">Coiled coil</keyword>
<dbReference type="PANTHER" id="PTHR21666:SF270">
    <property type="entry name" value="MUREIN HYDROLASE ACTIVATOR ENVC"/>
    <property type="match status" value="1"/>
</dbReference>
<feature type="signal peptide" evidence="3">
    <location>
        <begin position="1"/>
        <end position="23"/>
    </location>
</feature>
<evidence type="ECO:0000259" key="4">
    <source>
        <dbReference type="Pfam" id="PF01551"/>
    </source>
</evidence>
<proteinExistence type="predicted"/>
<keyword evidence="6" id="KW-1185">Reference proteome</keyword>
<evidence type="ECO:0000256" key="3">
    <source>
        <dbReference type="SAM" id="SignalP"/>
    </source>
</evidence>
<feature type="compositionally biased region" description="Polar residues" evidence="2">
    <location>
        <begin position="331"/>
        <end position="340"/>
    </location>
</feature>
<protein>
    <submittedName>
        <fullName evidence="5">Peptidoglycan DD-metalloendopeptidase family protein</fullName>
    </submittedName>
</protein>
<reference evidence="5 6" key="1">
    <citation type="submission" date="2020-12" db="EMBL/GenBank/DDBJ databases">
        <title>WGS of Thermoactinomyces spp.</title>
        <authorList>
            <person name="Cheng K."/>
        </authorList>
    </citation>
    <scope>NUCLEOTIDE SEQUENCE [LARGE SCALE GENOMIC DNA]</scope>
    <source>
        <strain evidence="6">CICC 10671\DSM 43846</strain>
    </source>
</reference>
<accession>A0A8I1A5G0</accession>
<dbReference type="Gene3D" id="2.70.70.10">
    <property type="entry name" value="Glucose Permease (Domain IIA)"/>
    <property type="match status" value="1"/>
</dbReference>
<evidence type="ECO:0000313" key="6">
    <source>
        <dbReference type="Proteomes" id="UP000633619"/>
    </source>
</evidence>
<feature type="region of interest" description="Disordered" evidence="2">
    <location>
        <begin position="312"/>
        <end position="340"/>
    </location>
</feature>
<evidence type="ECO:0000313" key="5">
    <source>
        <dbReference type="EMBL" id="MBH8596042.1"/>
    </source>
</evidence>
<feature type="domain" description="M23ase beta-sheet core" evidence="4">
    <location>
        <begin position="238"/>
        <end position="335"/>
    </location>
</feature>
<sequence length="340" mass="38342">MVRKLLSILLTACVLSASFITDAKQVSAESGKKELEEVRDQQKKSEGEIEKIQDMKVETQKELAKVEQEITKLDQQIGEINKKIEANQTYLEKHEKSFGENLRRMYLQGDGTHLAHLFSVDSFSRFLERFEVMRILMKEQANELNVFVKAKMDLEKNKKELEEKKKAQSELLKQSEAKVKEIEAQLQKHQAELNKLEAKEKELMQKYAGSGGGNGILAFPSTRGLVYWNYGQNRGSHIHAGIDIPRPVGTPIYAAESGVVHLIKSNPGGYGIYVIINHGNGLSTLYAHMYRYQVKVSVGQRVSRGQQIAAVGNNGRSSGPHLHFEVHKNGTPVNPRNYIQ</sequence>
<keyword evidence="3" id="KW-0732">Signal</keyword>
<dbReference type="PANTHER" id="PTHR21666">
    <property type="entry name" value="PEPTIDASE-RELATED"/>
    <property type="match status" value="1"/>
</dbReference>
<dbReference type="SUPFAM" id="SSF51261">
    <property type="entry name" value="Duplicated hybrid motif"/>
    <property type="match status" value="1"/>
</dbReference>
<dbReference type="Pfam" id="PF01551">
    <property type="entry name" value="Peptidase_M23"/>
    <property type="match status" value="1"/>
</dbReference>
<dbReference type="InterPro" id="IPR050570">
    <property type="entry name" value="Cell_wall_metabolism_enzyme"/>
</dbReference>
<dbReference type="Proteomes" id="UP000633619">
    <property type="component" value="Unassembled WGS sequence"/>
</dbReference>
<dbReference type="AlphaFoldDB" id="A0A8I1A5G0"/>
<gene>
    <name evidence="5" type="ORF">I8U20_11960</name>
</gene>
<evidence type="ECO:0000256" key="2">
    <source>
        <dbReference type="SAM" id="MobiDB-lite"/>
    </source>
</evidence>